<dbReference type="InterPro" id="IPR019689">
    <property type="entry name" value="Toxin_GhoT/OrtT"/>
</dbReference>
<keyword evidence="7 8" id="KW-0472">Membrane</keyword>
<feature type="transmembrane region" description="Helical" evidence="8">
    <location>
        <begin position="7"/>
        <end position="25"/>
    </location>
</feature>
<feature type="transmembrane region" description="Helical" evidence="8">
    <location>
        <begin position="31"/>
        <end position="54"/>
    </location>
</feature>
<evidence type="ECO:0000256" key="6">
    <source>
        <dbReference type="ARBA" id="ARBA00022989"/>
    </source>
</evidence>
<dbReference type="RefSeq" id="WP_136992607.1">
    <property type="nucleotide sequence ID" value="NZ_SZPQ01000050.1"/>
</dbReference>
<gene>
    <name evidence="9" type="ORF">FCN80_22620</name>
</gene>
<keyword evidence="6 8" id="KW-1133">Transmembrane helix</keyword>
<protein>
    <submittedName>
        <fullName evidence="9">GhoT/OrtT family toxin</fullName>
    </submittedName>
</protein>
<sequence>MLIYHKILLIYIVMGLICTCITWFVTKETRAIRLLASLLIGATWPFSFPVAMIFSLI</sequence>
<name>A0ABY2SFQ5_9HYPH</name>
<evidence type="ECO:0000256" key="7">
    <source>
        <dbReference type="ARBA" id="ARBA00023136"/>
    </source>
</evidence>
<keyword evidence="10" id="KW-1185">Reference proteome</keyword>
<organism evidence="9 10">
    <name type="scientific">Martelella alba</name>
    <dbReference type="NCBI Taxonomy" id="2590451"/>
    <lineage>
        <taxon>Bacteria</taxon>
        <taxon>Pseudomonadati</taxon>
        <taxon>Pseudomonadota</taxon>
        <taxon>Alphaproteobacteria</taxon>
        <taxon>Hyphomicrobiales</taxon>
        <taxon>Aurantimonadaceae</taxon>
        <taxon>Martelella</taxon>
    </lineage>
</organism>
<accession>A0ABY2SFQ5</accession>
<evidence type="ECO:0000313" key="9">
    <source>
        <dbReference type="EMBL" id="TKI03181.1"/>
    </source>
</evidence>
<evidence type="ECO:0000313" key="10">
    <source>
        <dbReference type="Proteomes" id="UP000305202"/>
    </source>
</evidence>
<comment type="similarity">
    <text evidence="2">Belongs to the GhoT/OrtT toxin family.</text>
</comment>
<evidence type="ECO:0000256" key="2">
    <source>
        <dbReference type="ARBA" id="ARBA00010408"/>
    </source>
</evidence>
<dbReference type="Proteomes" id="UP000305202">
    <property type="component" value="Unassembled WGS sequence"/>
</dbReference>
<dbReference type="EMBL" id="SZPQ01000050">
    <property type="protein sequence ID" value="TKI03181.1"/>
    <property type="molecule type" value="Genomic_DNA"/>
</dbReference>
<proteinExistence type="inferred from homology"/>
<keyword evidence="5 8" id="KW-0812">Transmembrane</keyword>
<evidence type="ECO:0000256" key="4">
    <source>
        <dbReference type="ARBA" id="ARBA00022519"/>
    </source>
</evidence>
<dbReference type="Pfam" id="PF10753">
    <property type="entry name" value="Toxin_GhoT_OrtT"/>
    <property type="match status" value="1"/>
</dbReference>
<evidence type="ECO:0000256" key="1">
    <source>
        <dbReference type="ARBA" id="ARBA00004429"/>
    </source>
</evidence>
<keyword evidence="4" id="KW-0997">Cell inner membrane</keyword>
<evidence type="ECO:0000256" key="8">
    <source>
        <dbReference type="SAM" id="Phobius"/>
    </source>
</evidence>
<evidence type="ECO:0000256" key="5">
    <source>
        <dbReference type="ARBA" id="ARBA00022692"/>
    </source>
</evidence>
<comment type="subcellular location">
    <subcellularLocation>
        <location evidence="1">Cell inner membrane</location>
        <topology evidence="1">Multi-pass membrane protein</topology>
    </subcellularLocation>
</comment>
<reference evidence="9 10" key="1">
    <citation type="submission" date="2019-04" db="EMBL/GenBank/DDBJ databases">
        <authorList>
            <person name="Li M."/>
            <person name="Gao C."/>
        </authorList>
    </citation>
    <scope>NUCLEOTIDE SEQUENCE [LARGE SCALE GENOMIC DNA]</scope>
    <source>
        <strain evidence="9 10">BGMRC 2031</strain>
    </source>
</reference>
<evidence type="ECO:0000256" key="3">
    <source>
        <dbReference type="ARBA" id="ARBA00022475"/>
    </source>
</evidence>
<keyword evidence="3" id="KW-1003">Cell membrane</keyword>
<comment type="caution">
    <text evidence="9">The sequence shown here is derived from an EMBL/GenBank/DDBJ whole genome shotgun (WGS) entry which is preliminary data.</text>
</comment>